<dbReference type="Pfam" id="PF22725">
    <property type="entry name" value="GFO_IDH_MocA_C3"/>
    <property type="match status" value="1"/>
</dbReference>
<dbReference type="PROSITE" id="PS51318">
    <property type="entry name" value="TAT"/>
    <property type="match status" value="1"/>
</dbReference>
<evidence type="ECO:0000313" key="4">
    <source>
        <dbReference type="EMBL" id="MCK8492431.1"/>
    </source>
</evidence>
<evidence type="ECO:0000256" key="1">
    <source>
        <dbReference type="ARBA" id="ARBA00023002"/>
    </source>
</evidence>
<evidence type="ECO:0000259" key="3">
    <source>
        <dbReference type="Pfam" id="PF22725"/>
    </source>
</evidence>
<dbReference type="SUPFAM" id="SSF55347">
    <property type="entry name" value="Glyceraldehyde-3-phosphate dehydrogenase-like, C-terminal domain"/>
    <property type="match status" value="1"/>
</dbReference>
<dbReference type="EMBL" id="JALPRF010000002">
    <property type="protein sequence ID" value="MCK8492431.1"/>
    <property type="molecule type" value="Genomic_DNA"/>
</dbReference>
<protein>
    <submittedName>
        <fullName evidence="4">Gfo/Idh/MocA family oxidoreductase</fullName>
    </submittedName>
</protein>
<dbReference type="Gene3D" id="3.30.360.10">
    <property type="entry name" value="Dihydrodipicolinate Reductase, domain 2"/>
    <property type="match status" value="1"/>
</dbReference>
<dbReference type="InterPro" id="IPR055170">
    <property type="entry name" value="GFO_IDH_MocA-like_dom"/>
</dbReference>
<dbReference type="NCBIfam" id="TIGR01409">
    <property type="entry name" value="TAT_signal_seq"/>
    <property type="match status" value="1"/>
</dbReference>
<keyword evidence="5" id="KW-1185">Reference proteome</keyword>
<proteinExistence type="predicted"/>
<sequence length="392" mass="43653">MNRSQDNRRKFLKDSVATAAGLVMLPGLSTEALSSPQRLVIDQAPEKISLPLASRIRFAVIGMNHGHIYSQVEAVIRGGGELVSFYAKEPDLAAAFAKRYPQVKQAKSESEILDDKTVQLVLSSIIPDERAPLGVRVMKAGKDYMVDKPGITTLDQLAEVRRVQKDTKRIYSIMYSERFENRATVKAGELVKAGAIGKVIQTIGLGPHRMTPQSRPDWFFDRKRFGGIICDIASHQFDQFLFFTGSTKADIVAAQVGNTNHPQYPNFEDFGDVMLRGDGGVGYIRVDWFTPDGLKSWGDGRLTILGTEGFIEIRKNIDPGGREGGNHLFLTDNKETRYFDCSKEPLPYGEQLVNDVLNRTETAMSQEHCFLATELALKAQKQAQTIHLSRKS</sequence>
<dbReference type="Pfam" id="PF01408">
    <property type="entry name" value="GFO_IDH_MocA"/>
    <property type="match status" value="1"/>
</dbReference>
<comment type="caution">
    <text evidence="4">The sequence shown here is derived from an EMBL/GenBank/DDBJ whole genome shotgun (WGS) entry which is preliminary data.</text>
</comment>
<dbReference type="SUPFAM" id="SSF51735">
    <property type="entry name" value="NAD(P)-binding Rossmann-fold domains"/>
    <property type="match status" value="1"/>
</dbReference>
<dbReference type="InterPro" id="IPR036291">
    <property type="entry name" value="NAD(P)-bd_dom_sf"/>
</dbReference>
<accession>A0ABT0HJU2</accession>
<feature type="domain" description="Gfo/Idh/MocA-like oxidoreductase N-terminal" evidence="2">
    <location>
        <begin position="56"/>
        <end position="173"/>
    </location>
</feature>
<organism evidence="4 5">
    <name type="scientific">Spirosoma liriopis</name>
    <dbReference type="NCBI Taxonomy" id="2937440"/>
    <lineage>
        <taxon>Bacteria</taxon>
        <taxon>Pseudomonadati</taxon>
        <taxon>Bacteroidota</taxon>
        <taxon>Cytophagia</taxon>
        <taxon>Cytophagales</taxon>
        <taxon>Cytophagaceae</taxon>
        <taxon>Spirosoma</taxon>
    </lineage>
</organism>
<feature type="domain" description="GFO/IDH/MocA-like oxidoreductase" evidence="3">
    <location>
        <begin position="186"/>
        <end position="312"/>
    </location>
</feature>
<dbReference type="InterPro" id="IPR050463">
    <property type="entry name" value="Gfo/Idh/MocA_oxidrdct_glycsds"/>
</dbReference>
<evidence type="ECO:0000313" key="5">
    <source>
        <dbReference type="Proteomes" id="UP001202180"/>
    </source>
</evidence>
<gene>
    <name evidence="4" type="ORF">M0L20_11260</name>
</gene>
<dbReference type="PANTHER" id="PTHR43818">
    <property type="entry name" value="BCDNA.GH03377"/>
    <property type="match status" value="1"/>
</dbReference>
<reference evidence="4 5" key="1">
    <citation type="submission" date="2022-04" db="EMBL/GenBank/DDBJ databases">
        <title>Spirosoma sp. strain RP8 genome sequencing and assembly.</title>
        <authorList>
            <person name="Jung Y."/>
        </authorList>
    </citation>
    <scope>NUCLEOTIDE SEQUENCE [LARGE SCALE GENOMIC DNA]</scope>
    <source>
        <strain evidence="4 5">RP8</strain>
    </source>
</reference>
<dbReference type="InterPro" id="IPR000683">
    <property type="entry name" value="Gfo/Idh/MocA-like_OxRdtase_N"/>
</dbReference>
<dbReference type="Gene3D" id="3.40.50.720">
    <property type="entry name" value="NAD(P)-binding Rossmann-like Domain"/>
    <property type="match status" value="1"/>
</dbReference>
<evidence type="ECO:0000259" key="2">
    <source>
        <dbReference type="Pfam" id="PF01408"/>
    </source>
</evidence>
<name>A0ABT0HJU2_9BACT</name>
<dbReference type="PANTHER" id="PTHR43818:SF11">
    <property type="entry name" value="BCDNA.GH03377"/>
    <property type="match status" value="1"/>
</dbReference>
<dbReference type="Proteomes" id="UP001202180">
    <property type="component" value="Unassembled WGS sequence"/>
</dbReference>
<keyword evidence="1" id="KW-0560">Oxidoreductase</keyword>
<dbReference type="RefSeq" id="WP_248477042.1">
    <property type="nucleotide sequence ID" value="NZ_JALPRF010000002.1"/>
</dbReference>
<dbReference type="InterPro" id="IPR006311">
    <property type="entry name" value="TAT_signal"/>
</dbReference>
<dbReference type="InterPro" id="IPR019546">
    <property type="entry name" value="TAT_signal_bac_arc"/>
</dbReference>